<gene>
    <name evidence="2" type="ORF">QNI16_37380</name>
</gene>
<keyword evidence="1" id="KW-0812">Transmembrane</keyword>
<accession>A0AAE3QWB8</accession>
<feature type="transmembrane region" description="Helical" evidence="1">
    <location>
        <begin position="47"/>
        <end position="72"/>
    </location>
</feature>
<dbReference type="EMBL" id="JASJOS010000031">
    <property type="protein sequence ID" value="MDJ1486216.1"/>
    <property type="molecule type" value="Genomic_DNA"/>
</dbReference>
<reference evidence="2" key="1">
    <citation type="submission" date="2023-05" db="EMBL/GenBank/DDBJ databases">
        <authorList>
            <person name="Zhang X."/>
        </authorList>
    </citation>
    <scope>NUCLEOTIDE SEQUENCE</scope>
    <source>
        <strain evidence="2">YF14B1</strain>
    </source>
</reference>
<comment type="caution">
    <text evidence="2">The sequence shown here is derived from an EMBL/GenBank/DDBJ whole genome shotgun (WGS) entry which is preliminary data.</text>
</comment>
<evidence type="ECO:0000256" key="1">
    <source>
        <dbReference type="SAM" id="Phobius"/>
    </source>
</evidence>
<sequence length="109" mass="12662">MKLLSTYVKSAFWRGFLRQALFYVLSVIAIIIAIPVLSYYRKYARDGWWFVLGLNLFLLGYLFLFINSFIGVVKPSYQVNKGSMLANGLFVGGVILCWLIRFYQVNYSH</sequence>
<feature type="transmembrane region" description="Helical" evidence="1">
    <location>
        <begin position="84"/>
        <end position="103"/>
    </location>
</feature>
<evidence type="ECO:0000313" key="3">
    <source>
        <dbReference type="Proteomes" id="UP001241110"/>
    </source>
</evidence>
<keyword evidence="1" id="KW-0472">Membrane</keyword>
<dbReference type="RefSeq" id="WP_313989645.1">
    <property type="nucleotide sequence ID" value="NZ_JASJOS010000031.1"/>
</dbReference>
<keyword evidence="1" id="KW-1133">Transmembrane helix</keyword>
<proteinExistence type="predicted"/>
<name>A0AAE3QWB8_9BACT</name>
<feature type="transmembrane region" description="Helical" evidence="1">
    <location>
        <begin position="20"/>
        <end position="40"/>
    </location>
</feature>
<dbReference type="Proteomes" id="UP001241110">
    <property type="component" value="Unassembled WGS sequence"/>
</dbReference>
<dbReference type="AlphaFoldDB" id="A0AAE3QWB8"/>
<evidence type="ECO:0000313" key="2">
    <source>
        <dbReference type="EMBL" id="MDJ1486216.1"/>
    </source>
</evidence>
<organism evidence="2 3">
    <name type="scientific">Xanthocytophaga flava</name>
    <dbReference type="NCBI Taxonomy" id="3048013"/>
    <lineage>
        <taxon>Bacteria</taxon>
        <taxon>Pseudomonadati</taxon>
        <taxon>Bacteroidota</taxon>
        <taxon>Cytophagia</taxon>
        <taxon>Cytophagales</taxon>
        <taxon>Rhodocytophagaceae</taxon>
        <taxon>Xanthocytophaga</taxon>
    </lineage>
</organism>
<protein>
    <submittedName>
        <fullName evidence="2">Uncharacterized protein</fullName>
    </submittedName>
</protein>